<gene>
    <name evidence="2" type="ORF">ALC62_15345</name>
</gene>
<feature type="domain" description="MADF" evidence="1">
    <location>
        <begin position="37"/>
        <end position="128"/>
    </location>
</feature>
<dbReference type="GO" id="GO:0005634">
    <property type="term" value="C:nucleus"/>
    <property type="evidence" value="ECO:0007669"/>
    <property type="project" value="TreeGrafter"/>
</dbReference>
<evidence type="ECO:0000259" key="1">
    <source>
        <dbReference type="PROSITE" id="PS51029"/>
    </source>
</evidence>
<reference evidence="2 3" key="1">
    <citation type="submission" date="2016-03" db="EMBL/GenBank/DDBJ databases">
        <title>Cyphomyrmex costatus WGS genome.</title>
        <authorList>
            <person name="Nygaard S."/>
            <person name="Hu H."/>
            <person name="Boomsma J."/>
            <person name="Zhang G."/>
        </authorList>
    </citation>
    <scope>NUCLEOTIDE SEQUENCE [LARGE SCALE GENOMIC DNA]</scope>
    <source>
        <strain evidence="2">MS0001</strain>
        <tissue evidence="2">Whole body</tissue>
    </source>
</reference>
<dbReference type="GO" id="GO:0005667">
    <property type="term" value="C:transcription regulator complex"/>
    <property type="evidence" value="ECO:0007669"/>
    <property type="project" value="TreeGrafter"/>
</dbReference>
<proteinExistence type="predicted"/>
<dbReference type="Pfam" id="PF10545">
    <property type="entry name" value="MADF_DNA_bdg"/>
    <property type="match status" value="1"/>
</dbReference>
<dbReference type="InterPro" id="IPR006578">
    <property type="entry name" value="MADF-dom"/>
</dbReference>
<organism evidence="2 3">
    <name type="scientific">Cyphomyrmex costatus</name>
    <dbReference type="NCBI Taxonomy" id="456900"/>
    <lineage>
        <taxon>Eukaryota</taxon>
        <taxon>Metazoa</taxon>
        <taxon>Ecdysozoa</taxon>
        <taxon>Arthropoda</taxon>
        <taxon>Hexapoda</taxon>
        <taxon>Insecta</taxon>
        <taxon>Pterygota</taxon>
        <taxon>Neoptera</taxon>
        <taxon>Endopterygota</taxon>
        <taxon>Hymenoptera</taxon>
        <taxon>Apocrita</taxon>
        <taxon>Aculeata</taxon>
        <taxon>Formicoidea</taxon>
        <taxon>Formicidae</taxon>
        <taxon>Myrmicinae</taxon>
        <taxon>Cyphomyrmex</taxon>
    </lineage>
</organism>
<evidence type="ECO:0000313" key="2">
    <source>
        <dbReference type="EMBL" id="KYM94041.1"/>
    </source>
</evidence>
<evidence type="ECO:0000313" key="3">
    <source>
        <dbReference type="Proteomes" id="UP000078542"/>
    </source>
</evidence>
<dbReference type="AlphaFoldDB" id="A0A151I7E0"/>
<sequence length="140" mass="17008">MTDDHTYPDNFSYTFESRLAEESVDDVGEFIETFDELVIACVQSYTHLYNKKDKNYKDHLMKEQSWKKIAKTCNVSVDEVQYRWKRLKDRYTKERRLNENATRSGSGKQQNKQWPLFESMKSLEKHIQRRRYRQNLLIKN</sequence>
<dbReference type="SMART" id="SM00595">
    <property type="entry name" value="MADF"/>
    <property type="match status" value="1"/>
</dbReference>
<name>A0A151I7E0_9HYME</name>
<keyword evidence="3" id="KW-1185">Reference proteome</keyword>
<protein>
    <submittedName>
        <fullName evidence="2">Transcription factor Adf-1</fullName>
    </submittedName>
</protein>
<dbReference type="InterPro" id="IPR039353">
    <property type="entry name" value="TF_Adf1"/>
</dbReference>
<dbReference type="PANTHER" id="PTHR12243">
    <property type="entry name" value="MADF DOMAIN TRANSCRIPTION FACTOR"/>
    <property type="match status" value="1"/>
</dbReference>
<dbReference type="Proteomes" id="UP000078542">
    <property type="component" value="Unassembled WGS sequence"/>
</dbReference>
<dbReference type="GO" id="GO:0006357">
    <property type="term" value="P:regulation of transcription by RNA polymerase II"/>
    <property type="evidence" value="ECO:0007669"/>
    <property type="project" value="TreeGrafter"/>
</dbReference>
<accession>A0A151I7E0</accession>
<dbReference type="PANTHER" id="PTHR12243:SF67">
    <property type="entry name" value="COREPRESSOR OF PANGOLIN, ISOFORM A-RELATED"/>
    <property type="match status" value="1"/>
</dbReference>
<dbReference type="PROSITE" id="PS51029">
    <property type="entry name" value="MADF"/>
    <property type="match status" value="1"/>
</dbReference>
<dbReference type="EMBL" id="KQ978419">
    <property type="protein sequence ID" value="KYM94041.1"/>
    <property type="molecule type" value="Genomic_DNA"/>
</dbReference>